<dbReference type="InterPro" id="IPR004158">
    <property type="entry name" value="DUF247_pln"/>
</dbReference>
<dbReference type="Proteomes" id="UP000541444">
    <property type="component" value="Unassembled WGS sequence"/>
</dbReference>
<dbReference type="AlphaFoldDB" id="A0A7J7M241"/>
<evidence type="ECO:0000313" key="1">
    <source>
        <dbReference type="EMBL" id="KAF6148945.1"/>
    </source>
</evidence>
<comment type="caution">
    <text evidence="1">The sequence shown here is derived from an EMBL/GenBank/DDBJ whole genome shotgun (WGS) entry which is preliminary data.</text>
</comment>
<keyword evidence="2" id="KW-1185">Reference proteome</keyword>
<dbReference type="EMBL" id="JACGCM010001824">
    <property type="protein sequence ID" value="KAF6148945.1"/>
    <property type="molecule type" value="Genomic_DNA"/>
</dbReference>
<sequence length="128" mass="14444">MRREMLLLENQLPFIVLEGLFEIASPLNDSLTEPPIPFNDFVTPYLTLSFEVQPLSSVKGKHALDSLRNVYLLPSEQYETSSLAPLIFIPCAAHLFESGVVFKKSSSKDRFKITFRDGVIEIPTIEAK</sequence>
<protein>
    <submittedName>
        <fullName evidence="1">Uncharacterized protein</fullName>
    </submittedName>
</protein>
<dbReference type="Pfam" id="PF03140">
    <property type="entry name" value="DUF247"/>
    <property type="match status" value="1"/>
</dbReference>
<dbReference type="PANTHER" id="PTHR31170:SF25">
    <property type="entry name" value="BNAA09G04570D PROTEIN"/>
    <property type="match status" value="1"/>
</dbReference>
<evidence type="ECO:0000313" key="2">
    <source>
        <dbReference type="Proteomes" id="UP000541444"/>
    </source>
</evidence>
<dbReference type="OrthoDB" id="672127at2759"/>
<gene>
    <name evidence="1" type="ORF">GIB67_028782</name>
</gene>
<proteinExistence type="predicted"/>
<name>A0A7J7M241_9MAGN</name>
<dbReference type="PANTHER" id="PTHR31170">
    <property type="entry name" value="BNAC04G53230D PROTEIN"/>
    <property type="match status" value="1"/>
</dbReference>
<organism evidence="1 2">
    <name type="scientific">Kingdonia uniflora</name>
    <dbReference type="NCBI Taxonomy" id="39325"/>
    <lineage>
        <taxon>Eukaryota</taxon>
        <taxon>Viridiplantae</taxon>
        <taxon>Streptophyta</taxon>
        <taxon>Embryophyta</taxon>
        <taxon>Tracheophyta</taxon>
        <taxon>Spermatophyta</taxon>
        <taxon>Magnoliopsida</taxon>
        <taxon>Ranunculales</taxon>
        <taxon>Circaeasteraceae</taxon>
        <taxon>Kingdonia</taxon>
    </lineage>
</organism>
<reference evidence="1 2" key="1">
    <citation type="journal article" date="2020" name="IScience">
        <title>Genome Sequencing of the Endangered Kingdonia uniflora (Circaeasteraceae, Ranunculales) Reveals Potential Mechanisms of Evolutionary Specialization.</title>
        <authorList>
            <person name="Sun Y."/>
            <person name="Deng T."/>
            <person name="Zhang A."/>
            <person name="Moore M.J."/>
            <person name="Landis J.B."/>
            <person name="Lin N."/>
            <person name="Zhang H."/>
            <person name="Zhang X."/>
            <person name="Huang J."/>
            <person name="Zhang X."/>
            <person name="Sun H."/>
            <person name="Wang H."/>
        </authorList>
    </citation>
    <scope>NUCLEOTIDE SEQUENCE [LARGE SCALE GENOMIC DNA]</scope>
    <source>
        <strain evidence="1">TB1705</strain>
        <tissue evidence="1">Leaf</tissue>
    </source>
</reference>
<accession>A0A7J7M241</accession>